<dbReference type="RefSeq" id="WP_152098111.1">
    <property type="nucleotide sequence ID" value="NZ_AP021861.1"/>
</dbReference>
<feature type="signal peptide" evidence="1">
    <location>
        <begin position="1"/>
        <end position="22"/>
    </location>
</feature>
<dbReference type="Gene3D" id="1.50.10.20">
    <property type="match status" value="2"/>
</dbReference>
<dbReference type="Proteomes" id="UP000326837">
    <property type="component" value="Chromosome"/>
</dbReference>
<protein>
    <recommendedName>
        <fullName evidence="4">Squalene cyclase C-terminal domain-containing protein</fullName>
    </recommendedName>
</protein>
<keyword evidence="1" id="KW-0732">Signal</keyword>
<dbReference type="EMBL" id="AP021861">
    <property type="protein sequence ID" value="BBO32078.1"/>
    <property type="molecule type" value="Genomic_DNA"/>
</dbReference>
<keyword evidence="3" id="KW-1185">Reference proteome</keyword>
<dbReference type="SUPFAM" id="SSF48239">
    <property type="entry name" value="Terpenoid cyclases/Protein prenyltransferases"/>
    <property type="match status" value="1"/>
</dbReference>
<dbReference type="AlphaFoldDB" id="A0A5K7X6C1"/>
<accession>A0A5K7X6C1</accession>
<organism evidence="2 3">
    <name type="scientific">Lacipirellula parvula</name>
    <dbReference type="NCBI Taxonomy" id="2650471"/>
    <lineage>
        <taxon>Bacteria</taxon>
        <taxon>Pseudomonadati</taxon>
        <taxon>Planctomycetota</taxon>
        <taxon>Planctomycetia</taxon>
        <taxon>Pirellulales</taxon>
        <taxon>Lacipirellulaceae</taxon>
        <taxon>Lacipirellula</taxon>
    </lineage>
</organism>
<feature type="chain" id="PRO_5024786600" description="Squalene cyclase C-terminal domain-containing protein" evidence="1">
    <location>
        <begin position="23"/>
        <end position="375"/>
    </location>
</feature>
<name>A0A5K7X6C1_9BACT</name>
<sequence>MNTLTRHATLFLAVAVCGISFADCSGAETVKAEATPYEQAVAKGLDYLNKNAQPDGGFSTRLGPGITGLAATAMLRHDVERDDPIVAKALQFMQGCVQENGSITMVKPGTTNYDTSIGLECFVAANDDGRYDEIVAGAVDFLTHVQRDEEEERKPSDADYGGLGYHAKTPGGDLSNTHMMLDAIESAGVKPDVPAVEKSLIFVSRCQNLASEHNTLEFAAKVNDGGFYYSPCHTGYGAAGKAAEGGVKSYASMTFCGLKCMLYAGLTPDDPRVQAAIKWLQKNYSVDSNAGLGTSGQYYHFYVMARTLAALGSPTFEDANGVKHDWRKELTEELIKRQNPDGSWTNKDNRWYENDPNLATSFALLALSYCEPQKQ</sequence>
<dbReference type="InterPro" id="IPR008930">
    <property type="entry name" value="Terpenoid_cyclase/PrenylTrfase"/>
</dbReference>
<evidence type="ECO:0008006" key="4">
    <source>
        <dbReference type="Google" id="ProtNLM"/>
    </source>
</evidence>
<proteinExistence type="predicted"/>
<evidence type="ECO:0000256" key="1">
    <source>
        <dbReference type="SAM" id="SignalP"/>
    </source>
</evidence>
<gene>
    <name evidence="2" type="ORF">PLANPX_1690</name>
</gene>
<dbReference type="CDD" id="cd00688">
    <property type="entry name" value="ISOPREN_C2_like"/>
    <property type="match status" value="1"/>
</dbReference>
<evidence type="ECO:0000313" key="3">
    <source>
        <dbReference type="Proteomes" id="UP000326837"/>
    </source>
</evidence>
<evidence type="ECO:0000313" key="2">
    <source>
        <dbReference type="EMBL" id="BBO32078.1"/>
    </source>
</evidence>
<dbReference type="KEGG" id="lpav:PLANPX_1690"/>
<reference evidence="3" key="1">
    <citation type="submission" date="2019-10" db="EMBL/GenBank/DDBJ databases">
        <title>Lacipirellula parvula gen. nov., sp. nov., representing a lineage of planctomycetes widespread in freshwater anoxic habitats, and description of the family Lacipirellulaceae.</title>
        <authorList>
            <person name="Dedysh S.N."/>
            <person name="Kulichevskaya I.S."/>
            <person name="Beletsky A.V."/>
            <person name="Rakitin A.L."/>
            <person name="Mardanov A.V."/>
            <person name="Ivanova A.A."/>
            <person name="Saltykova V.X."/>
            <person name="Rijpstra W.I.C."/>
            <person name="Sinninghe Damste J.S."/>
            <person name="Ravin N.V."/>
        </authorList>
    </citation>
    <scope>NUCLEOTIDE SEQUENCE [LARGE SCALE GENOMIC DNA]</scope>
    <source>
        <strain evidence="3">PX69</strain>
    </source>
</reference>